<feature type="non-terminal residue" evidence="2">
    <location>
        <position position="329"/>
    </location>
</feature>
<evidence type="ECO:0000313" key="3">
    <source>
        <dbReference type="Proteomes" id="UP001211065"/>
    </source>
</evidence>
<feature type="compositionally biased region" description="Polar residues" evidence="1">
    <location>
        <begin position="68"/>
        <end position="80"/>
    </location>
</feature>
<reference evidence="2" key="1">
    <citation type="submission" date="2020-05" db="EMBL/GenBank/DDBJ databases">
        <title>Phylogenomic resolution of chytrid fungi.</title>
        <authorList>
            <person name="Stajich J.E."/>
            <person name="Amses K."/>
            <person name="Simmons R."/>
            <person name="Seto K."/>
            <person name="Myers J."/>
            <person name="Bonds A."/>
            <person name="Quandt C.A."/>
            <person name="Barry K."/>
            <person name="Liu P."/>
            <person name="Grigoriev I."/>
            <person name="Longcore J.E."/>
            <person name="James T.Y."/>
        </authorList>
    </citation>
    <scope>NUCLEOTIDE SEQUENCE</scope>
    <source>
        <strain evidence="2">JEL0476</strain>
    </source>
</reference>
<feature type="region of interest" description="Disordered" evidence="1">
    <location>
        <begin position="67"/>
        <end position="94"/>
    </location>
</feature>
<sequence>MKKYSKYSSPISSISTHPKKSIGWGKSKILHFNNMDIVETIHISLPYKHSTDENQYKQHYLISIADPSVNTSPTPPQQKVNNFFSSNDDDDKTENDRSFNYIPEISTEPEILFVDNKLKGRFYLPNTSPATLQVLYSFDDFQTSLQVTATQLQPAVFSETTSTTEALNLSNVLQSKDKLIEYNFYIDTGVEKVEPPVTAHNGREVNTSMEKPSLDLNAPLTSTINSMDSICSPSDCNSKIKNVEFLLEVEKKLTEENGKEKNCLSFLETFKPIFFTGKLQFKVFEEINLNWEVYFNVTKIVLLHNQFLTKRHVFQRISTALISSHDDFF</sequence>
<comment type="caution">
    <text evidence="2">The sequence shown here is derived from an EMBL/GenBank/DDBJ whole genome shotgun (WGS) entry which is preliminary data.</text>
</comment>
<keyword evidence="3" id="KW-1185">Reference proteome</keyword>
<proteinExistence type="predicted"/>
<organism evidence="2 3">
    <name type="scientific">Clydaea vesicula</name>
    <dbReference type="NCBI Taxonomy" id="447962"/>
    <lineage>
        <taxon>Eukaryota</taxon>
        <taxon>Fungi</taxon>
        <taxon>Fungi incertae sedis</taxon>
        <taxon>Chytridiomycota</taxon>
        <taxon>Chytridiomycota incertae sedis</taxon>
        <taxon>Chytridiomycetes</taxon>
        <taxon>Lobulomycetales</taxon>
        <taxon>Lobulomycetaceae</taxon>
        <taxon>Clydaea</taxon>
    </lineage>
</organism>
<dbReference type="Proteomes" id="UP001211065">
    <property type="component" value="Unassembled WGS sequence"/>
</dbReference>
<name>A0AAD5U705_9FUNG</name>
<dbReference type="EMBL" id="JADGJW010000028">
    <property type="protein sequence ID" value="KAJ3226799.1"/>
    <property type="molecule type" value="Genomic_DNA"/>
</dbReference>
<evidence type="ECO:0000256" key="1">
    <source>
        <dbReference type="SAM" id="MobiDB-lite"/>
    </source>
</evidence>
<dbReference type="AlphaFoldDB" id="A0AAD5U705"/>
<evidence type="ECO:0000313" key="2">
    <source>
        <dbReference type="EMBL" id="KAJ3226799.1"/>
    </source>
</evidence>
<accession>A0AAD5U705</accession>
<gene>
    <name evidence="2" type="ORF">HK099_004068</name>
</gene>
<protein>
    <submittedName>
        <fullName evidence="2">Uncharacterized protein</fullName>
    </submittedName>
</protein>